<dbReference type="Gene3D" id="1.20.58.2220">
    <property type="entry name" value="Formin, FH2 domain"/>
    <property type="match status" value="1"/>
</dbReference>
<protein>
    <submittedName>
        <fullName evidence="4">Putative formin-like protein 6</fullName>
    </submittedName>
</protein>
<dbReference type="STRING" id="307972.A0A2G8K969"/>
<dbReference type="PANTHER" id="PTHR45725">
    <property type="entry name" value="FORMIN HOMOLOGY 2 FAMILY MEMBER"/>
    <property type="match status" value="1"/>
</dbReference>
<dbReference type="InterPro" id="IPR042201">
    <property type="entry name" value="FH2_Formin_sf"/>
</dbReference>
<dbReference type="Proteomes" id="UP000230750">
    <property type="component" value="Unassembled WGS sequence"/>
</dbReference>
<evidence type="ECO:0000259" key="2">
    <source>
        <dbReference type="PROSITE" id="PS50003"/>
    </source>
</evidence>
<keyword evidence="5" id="KW-1185">Reference proteome</keyword>
<dbReference type="Pfam" id="PF02181">
    <property type="entry name" value="FH2"/>
    <property type="match status" value="1"/>
</dbReference>
<accession>A0A2G8K969</accession>
<dbReference type="PANTHER" id="PTHR45725:SF10">
    <property type="entry name" value="FH2 DOMAIN-CONTAINING PROTEIN"/>
    <property type="match status" value="1"/>
</dbReference>
<dbReference type="InterPro" id="IPR001849">
    <property type="entry name" value="PH_domain"/>
</dbReference>
<dbReference type="Gene3D" id="2.30.29.30">
    <property type="entry name" value="Pleckstrin-homology domain (PH domain)/Phosphotyrosine-binding domain (PTB)"/>
    <property type="match status" value="2"/>
</dbReference>
<dbReference type="InterPro" id="IPR051425">
    <property type="entry name" value="Formin_Homology"/>
</dbReference>
<feature type="region of interest" description="Disordered" evidence="1">
    <location>
        <begin position="788"/>
        <end position="821"/>
    </location>
</feature>
<feature type="region of interest" description="Disordered" evidence="1">
    <location>
        <begin position="331"/>
        <end position="365"/>
    </location>
</feature>
<evidence type="ECO:0000256" key="1">
    <source>
        <dbReference type="SAM" id="MobiDB-lite"/>
    </source>
</evidence>
<dbReference type="Pfam" id="PF00169">
    <property type="entry name" value="PH"/>
    <property type="match status" value="2"/>
</dbReference>
<dbReference type="SMART" id="SM00498">
    <property type="entry name" value="FH2"/>
    <property type="match status" value="1"/>
</dbReference>
<feature type="compositionally biased region" description="Polar residues" evidence="1">
    <location>
        <begin position="254"/>
        <end position="285"/>
    </location>
</feature>
<dbReference type="SMART" id="SM00233">
    <property type="entry name" value="PH"/>
    <property type="match status" value="2"/>
</dbReference>
<dbReference type="PROSITE" id="PS51444">
    <property type="entry name" value="FH2"/>
    <property type="match status" value="1"/>
</dbReference>
<dbReference type="EMBL" id="MRZV01000770">
    <property type="protein sequence ID" value="PIK44561.1"/>
    <property type="molecule type" value="Genomic_DNA"/>
</dbReference>
<feature type="compositionally biased region" description="Basic and acidic residues" evidence="1">
    <location>
        <begin position="791"/>
        <end position="806"/>
    </location>
</feature>
<comment type="caution">
    <text evidence="4">The sequence shown here is derived from an EMBL/GenBank/DDBJ whole genome shotgun (WGS) entry which is preliminary data.</text>
</comment>
<sequence length="967" mass="110464">MNLCRGVEGLKFFIYFRDHHEYELEADTLEEKEKICRLLQLIIENNKSRAGNHVARSKDIHSHVTKCQKVIQEGFLEKKNHSLYTTWTRRWVRIRKGELSYYKPDDENQQALNIVQLSKEINIIKKLGSNGFSIATRKKVYQFRIISSGSKGKDIELQRDEWFKAVQYACGYHRESISGFNDDVFAKETTISPSEVIDQSYQHNINLTLRSFYTEIDKLQSMMGINELKDDANRSLVVLKQIVQGLEGFITHPPQGNSRMSCGSLSSNNESVSDQSRLSLGQRWSTDTTDSGRHHGGGDRGSPTRIVSDSLFQRSSFIEGALEPVMEMNNENGLTPVDEMDNGMLRGDGKRSSETPGEPPPLPLTGVCGGPAVASPPPPPPPPPPPLMAPQVKRVFKVTSKIKMKPFHWTRVPNNHYSKSLWKNARDLTEVIDTDQLEMLYSDTKLKDGPDPDTSKTKLKSILDPKVAQNLGIFLAGFKMEVEEVKHRLTILRESEGGLSPEHIADLRKYHPNAEDMEAYKQFKDKPQELAPTDQFMMHFCEIPLLKTRLDLLFFASELPIKFEDLVPTIDNTLAGCRALIFSQKFTAILEYILAIGNFINSGSSKGTAPGFRLLSLPKLVDCKGKDKKFTLMKYLVQQIHQIDSELLDFTDELLPITFVPEASVKALQAEVEVMKKDLMLVRRNANVLLSGENPPERDVLFCDDVESFAEQLDLKLGEMQCKTDEMKKLYDDILVSDDGINRRSVTASQRERNQERYFWQSVTSSKLSRERQISSWSQPEVFKEGNLNTWHRDKPSCKSSARDSAVESYTSLDQSDSAGSDLEQLDENMEHSSNGHLSSFRKSFDKKRFGGSKRRREIKNTSKRQATYKRLPDNPTKEGYLDKLSNQKTPLSSQWNRRYFELTAQGYLYYSKRKNEKNVESIYLRGCPIALEDDRVILIQTEERSYKLRATSTDAKEWWNACWSTR</sequence>
<dbReference type="InterPro" id="IPR011993">
    <property type="entry name" value="PH-like_dom_sf"/>
</dbReference>
<evidence type="ECO:0000313" key="5">
    <source>
        <dbReference type="Proteomes" id="UP000230750"/>
    </source>
</evidence>
<dbReference type="PROSITE" id="PS50003">
    <property type="entry name" value="PH_DOMAIN"/>
    <property type="match status" value="2"/>
</dbReference>
<feature type="region of interest" description="Disordered" evidence="1">
    <location>
        <begin position="849"/>
        <end position="884"/>
    </location>
</feature>
<reference evidence="4 5" key="1">
    <citation type="journal article" date="2017" name="PLoS Biol.">
        <title>The sea cucumber genome provides insights into morphological evolution and visceral regeneration.</title>
        <authorList>
            <person name="Zhang X."/>
            <person name="Sun L."/>
            <person name="Yuan J."/>
            <person name="Sun Y."/>
            <person name="Gao Y."/>
            <person name="Zhang L."/>
            <person name="Li S."/>
            <person name="Dai H."/>
            <person name="Hamel J.F."/>
            <person name="Liu C."/>
            <person name="Yu Y."/>
            <person name="Liu S."/>
            <person name="Lin W."/>
            <person name="Guo K."/>
            <person name="Jin S."/>
            <person name="Xu P."/>
            <person name="Storey K.B."/>
            <person name="Huan P."/>
            <person name="Zhang T."/>
            <person name="Zhou Y."/>
            <person name="Zhang J."/>
            <person name="Lin C."/>
            <person name="Li X."/>
            <person name="Xing L."/>
            <person name="Huo D."/>
            <person name="Sun M."/>
            <person name="Wang L."/>
            <person name="Mercier A."/>
            <person name="Li F."/>
            <person name="Yang H."/>
            <person name="Xiang J."/>
        </authorList>
    </citation>
    <scope>NUCLEOTIDE SEQUENCE [LARGE SCALE GENOMIC DNA]</scope>
    <source>
        <strain evidence="4">Shaxun</strain>
        <tissue evidence="4">Muscle</tissue>
    </source>
</reference>
<feature type="compositionally biased region" description="Basic and acidic residues" evidence="1">
    <location>
        <begin position="871"/>
        <end position="882"/>
    </location>
</feature>
<evidence type="ECO:0000259" key="3">
    <source>
        <dbReference type="PROSITE" id="PS51444"/>
    </source>
</evidence>
<dbReference type="OrthoDB" id="410721at2759"/>
<dbReference type="SUPFAM" id="SSF50729">
    <property type="entry name" value="PH domain-like"/>
    <property type="match status" value="2"/>
</dbReference>
<proteinExistence type="predicted"/>
<feature type="domain" description="PH" evidence="2">
    <location>
        <begin position="875"/>
        <end position="967"/>
    </location>
</feature>
<organism evidence="4 5">
    <name type="scientific">Stichopus japonicus</name>
    <name type="common">Sea cucumber</name>
    <dbReference type="NCBI Taxonomy" id="307972"/>
    <lineage>
        <taxon>Eukaryota</taxon>
        <taxon>Metazoa</taxon>
        <taxon>Echinodermata</taxon>
        <taxon>Eleutherozoa</taxon>
        <taxon>Echinozoa</taxon>
        <taxon>Holothuroidea</taxon>
        <taxon>Aspidochirotacea</taxon>
        <taxon>Aspidochirotida</taxon>
        <taxon>Stichopodidae</taxon>
        <taxon>Apostichopus</taxon>
    </lineage>
</organism>
<gene>
    <name evidence="4" type="ORF">BSL78_18596</name>
</gene>
<dbReference type="AlphaFoldDB" id="A0A2G8K969"/>
<feature type="compositionally biased region" description="Polar residues" evidence="1">
    <location>
        <begin position="808"/>
        <end position="819"/>
    </location>
</feature>
<evidence type="ECO:0000313" key="4">
    <source>
        <dbReference type="EMBL" id="PIK44561.1"/>
    </source>
</evidence>
<name>A0A2G8K969_STIJA</name>
<feature type="domain" description="PH" evidence="2">
    <location>
        <begin position="69"/>
        <end position="171"/>
    </location>
</feature>
<dbReference type="InterPro" id="IPR015425">
    <property type="entry name" value="FH2_Formin"/>
</dbReference>
<feature type="domain" description="FH2" evidence="3">
    <location>
        <begin position="394"/>
        <end position="790"/>
    </location>
</feature>
<dbReference type="SUPFAM" id="SSF101447">
    <property type="entry name" value="Formin homology 2 domain (FH2 domain)"/>
    <property type="match status" value="1"/>
</dbReference>
<feature type="region of interest" description="Disordered" evidence="1">
    <location>
        <begin position="253"/>
        <end position="308"/>
    </location>
</feature>